<dbReference type="AlphaFoldDB" id="A0A1Y1Y3Q4"/>
<organism evidence="2 3">
    <name type="scientific">Basidiobolus meristosporus CBS 931.73</name>
    <dbReference type="NCBI Taxonomy" id="1314790"/>
    <lineage>
        <taxon>Eukaryota</taxon>
        <taxon>Fungi</taxon>
        <taxon>Fungi incertae sedis</taxon>
        <taxon>Zoopagomycota</taxon>
        <taxon>Entomophthoromycotina</taxon>
        <taxon>Basidiobolomycetes</taxon>
        <taxon>Basidiobolales</taxon>
        <taxon>Basidiobolaceae</taxon>
        <taxon>Basidiobolus</taxon>
    </lineage>
</organism>
<protein>
    <submittedName>
        <fullName evidence="2">Uncharacterized protein</fullName>
    </submittedName>
</protein>
<keyword evidence="3" id="KW-1185">Reference proteome</keyword>
<proteinExistence type="predicted"/>
<dbReference type="EMBL" id="MCFE01000287">
    <property type="protein sequence ID" value="ORX92224.1"/>
    <property type="molecule type" value="Genomic_DNA"/>
</dbReference>
<gene>
    <name evidence="2" type="ORF">K493DRAFT_316723</name>
</gene>
<comment type="caution">
    <text evidence="2">The sequence shown here is derived from an EMBL/GenBank/DDBJ whole genome shotgun (WGS) entry which is preliminary data.</text>
</comment>
<feature type="region of interest" description="Disordered" evidence="1">
    <location>
        <begin position="147"/>
        <end position="194"/>
    </location>
</feature>
<evidence type="ECO:0000313" key="2">
    <source>
        <dbReference type="EMBL" id="ORX92224.1"/>
    </source>
</evidence>
<reference evidence="2 3" key="1">
    <citation type="submission" date="2016-07" db="EMBL/GenBank/DDBJ databases">
        <title>Pervasive Adenine N6-methylation of Active Genes in Fungi.</title>
        <authorList>
            <consortium name="DOE Joint Genome Institute"/>
            <person name="Mondo S.J."/>
            <person name="Dannebaum R.O."/>
            <person name="Kuo R.C."/>
            <person name="Labutti K."/>
            <person name="Haridas S."/>
            <person name="Kuo A."/>
            <person name="Salamov A."/>
            <person name="Ahrendt S.R."/>
            <person name="Lipzen A."/>
            <person name="Sullivan W."/>
            <person name="Andreopoulos W.B."/>
            <person name="Clum A."/>
            <person name="Lindquist E."/>
            <person name="Daum C."/>
            <person name="Ramamoorthy G.K."/>
            <person name="Gryganskyi A."/>
            <person name="Culley D."/>
            <person name="Magnuson J.K."/>
            <person name="James T.Y."/>
            <person name="O'Malley M.A."/>
            <person name="Stajich J.E."/>
            <person name="Spatafora J.W."/>
            <person name="Visel A."/>
            <person name="Grigoriev I.V."/>
        </authorList>
    </citation>
    <scope>NUCLEOTIDE SEQUENCE [LARGE SCALE GENOMIC DNA]</scope>
    <source>
        <strain evidence="2 3">CBS 931.73</strain>
    </source>
</reference>
<accession>A0A1Y1Y3Q4</accession>
<dbReference type="Proteomes" id="UP000193498">
    <property type="component" value="Unassembled WGS sequence"/>
</dbReference>
<feature type="compositionally biased region" description="Basic and acidic residues" evidence="1">
    <location>
        <begin position="157"/>
        <end position="177"/>
    </location>
</feature>
<dbReference type="OrthoDB" id="10008801at2759"/>
<sequence>MSALRIGVGRIATVRALQLAKSHVAPRIYHVSLRATGVRSLDLPGVREFHASIPRSSANFGNLDPEHPTVKKILSNPEVLEALQSLVTLLSTKGVNVASGSPPNFMQIMRVMSDPQVRTQAQQLTKLLQDSGIKLDMTEVMGMMKKPSAEAPVSKGRVREEECIVEEKPQIEQKTESSDGMMSKLKSLFGRRSA</sequence>
<evidence type="ECO:0000313" key="3">
    <source>
        <dbReference type="Proteomes" id="UP000193498"/>
    </source>
</evidence>
<evidence type="ECO:0000256" key="1">
    <source>
        <dbReference type="SAM" id="MobiDB-lite"/>
    </source>
</evidence>
<dbReference type="InParanoid" id="A0A1Y1Y3Q4"/>
<name>A0A1Y1Y3Q4_9FUNG</name>